<sequence>MQLLFQECVWCVNLDDQDLLVQLQTVACFFLGCLSFFLNHACADTKAIGSAKATISATVIFRFDVFIVIGI</sequence>
<keyword evidence="3" id="KW-1185">Reference proteome</keyword>
<evidence type="ECO:0000313" key="3">
    <source>
        <dbReference type="Proteomes" id="UP000270046"/>
    </source>
</evidence>
<name>A0A494VJJ7_9SPHI</name>
<accession>A0A494VJJ7</accession>
<dbReference type="AlphaFoldDB" id="A0A494VJJ7"/>
<organism evidence="2 3">
    <name type="scientific">Mucilaginibacter celer</name>
    <dbReference type="NCBI Taxonomy" id="2305508"/>
    <lineage>
        <taxon>Bacteria</taxon>
        <taxon>Pseudomonadati</taxon>
        <taxon>Bacteroidota</taxon>
        <taxon>Sphingobacteriia</taxon>
        <taxon>Sphingobacteriales</taxon>
        <taxon>Sphingobacteriaceae</taxon>
        <taxon>Mucilaginibacter</taxon>
    </lineage>
</organism>
<keyword evidence="1" id="KW-0472">Membrane</keyword>
<dbReference type="Proteomes" id="UP000270046">
    <property type="component" value="Chromosome"/>
</dbReference>
<dbReference type="KEGG" id="muh:HYN43_007930"/>
<keyword evidence="1" id="KW-0812">Transmembrane</keyword>
<evidence type="ECO:0000313" key="2">
    <source>
        <dbReference type="EMBL" id="AYL95226.1"/>
    </source>
</evidence>
<gene>
    <name evidence="2" type="ORF">HYN43_007930</name>
</gene>
<feature type="transmembrane region" description="Helical" evidence="1">
    <location>
        <begin position="20"/>
        <end position="38"/>
    </location>
</feature>
<dbReference type="EMBL" id="CP032869">
    <property type="protein sequence ID" value="AYL95226.1"/>
    <property type="molecule type" value="Genomic_DNA"/>
</dbReference>
<keyword evidence="1" id="KW-1133">Transmembrane helix</keyword>
<proteinExistence type="predicted"/>
<evidence type="ECO:0000256" key="1">
    <source>
        <dbReference type="SAM" id="Phobius"/>
    </source>
</evidence>
<reference evidence="2 3" key="1">
    <citation type="submission" date="2018-10" db="EMBL/GenBank/DDBJ databases">
        <title>Genome sequencing of Mucilaginibacter sp. HYN0043.</title>
        <authorList>
            <person name="Kim M."/>
            <person name="Yi H."/>
        </authorList>
    </citation>
    <scope>NUCLEOTIDE SEQUENCE [LARGE SCALE GENOMIC DNA]</scope>
    <source>
        <strain evidence="2 3">HYN0043</strain>
    </source>
</reference>
<protein>
    <submittedName>
        <fullName evidence="2">Uncharacterized protein</fullName>
    </submittedName>
</protein>